<dbReference type="OrthoDB" id="5805277at2759"/>
<dbReference type="InterPro" id="IPR053164">
    <property type="entry name" value="IS1016-like_transposase"/>
</dbReference>
<proteinExistence type="predicted"/>
<protein>
    <recommendedName>
        <fullName evidence="1">ISXO2-like transposase domain-containing protein</fullName>
    </recommendedName>
</protein>
<organism evidence="2 3">
    <name type="scientific">Ancylostoma caninum</name>
    <name type="common">Dog hookworm</name>
    <dbReference type="NCBI Taxonomy" id="29170"/>
    <lineage>
        <taxon>Eukaryota</taxon>
        <taxon>Metazoa</taxon>
        <taxon>Ecdysozoa</taxon>
        <taxon>Nematoda</taxon>
        <taxon>Chromadorea</taxon>
        <taxon>Rhabditida</taxon>
        <taxon>Rhabditina</taxon>
        <taxon>Rhabditomorpha</taxon>
        <taxon>Strongyloidea</taxon>
        <taxon>Ancylostomatidae</taxon>
        <taxon>Ancylostomatinae</taxon>
        <taxon>Ancylostoma</taxon>
    </lineage>
</organism>
<reference evidence="2 3" key="1">
    <citation type="submission" date="2014-10" db="EMBL/GenBank/DDBJ databases">
        <title>Draft genome of the hookworm Ancylostoma caninum.</title>
        <authorList>
            <person name="Mitreva M."/>
        </authorList>
    </citation>
    <scope>NUCLEOTIDE SEQUENCE [LARGE SCALE GENOMIC DNA]</scope>
    <source>
        <strain evidence="2 3">Baltimore</strain>
    </source>
</reference>
<gene>
    <name evidence="2" type="ORF">ANCCAN_14371</name>
</gene>
<dbReference type="Pfam" id="PF12762">
    <property type="entry name" value="DDE_Tnp_IS1595"/>
    <property type="match status" value="1"/>
</dbReference>
<comment type="caution">
    <text evidence="2">The sequence shown here is derived from an EMBL/GenBank/DDBJ whole genome shotgun (WGS) entry which is preliminary data.</text>
</comment>
<keyword evidence="3" id="KW-1185">Reference proteome</keyword>
<dbReference type="InterPro" id="IPR024445">
    <property type="entry name" value="Tnp_ISXO2-like"/>
</dbReference>
<sequence>MWAASFVGGIQEGTKHAFVEVTDDRSAANLEVIIHRHATPGGAIRADMWRGYSNRTNLGHIHETVNHSVNFVDPVTGVNTQRIENTWSHLKAKIRSRHRLKGELWDDHFHVVLWKWQFNSENLLYELWRQIAAKYPLS</sequence>
<dbReference type="AlphaFoldDB" id="A0A368G5K5"/>
<evidence type="ECO:0000259" key="1">
    <source>
        <dbReference type="SMART" id="SM01126"/>
    </source>
</evidence>
<dbReference type="PANTHER" id="PTHR47163:SF3">
    <property type="entry name" value="PROTEIN CBG18017"/>
    <property type="match status" value="1"/>
</dbReference>
<dbReference type="Proteomes" id="UP000252519">
    <property type="component" value="Unassembled WGS sequence"/>
</dbReference>
<evidence type="ECO:0000313" key="3">
    <source>
        <dbReference type="Proteomes" id="UP000252519"/>
    </source>
</evidence>
<dbReference type="STRING" id="29170.A0A368G5K5"/>
<dbReference type="SMART" id="SM01126">
    <property type="entry name" value="DDE_Tnp_IS1595"/>
    <property type="match status" value="1"/>
</dbReference>
<name>A0A368G5K5_ANCCA</name>
<feature type="domain" description="ISXO2-like transposase" evidence="1">
    <location>
        <begin position="5"/>
        <end position="99"/>
    </location>
</feature>
<evidence type="ECO:0000313" key="2">
    <source>
        <dbReference type="EMBL" id="RCN39711.1"/>
    </source>
</evidence>
<dbReference type="PANTHER" id="PTHR47163">
    <property type="entry name" value="DDE_TNP_IS1595 DOMAIN-CONTAINING PROTEIN"/>
    <property type="match status" value="1"/>
</dbReference>
<accession>A0A368G5K5</accession>
<dbReference type="EMBL" id="JOJR01000324">
    <property type="protein sequence ID" value="RCN39711.1"/>
    <property type="molecule type" value="Genomic_DNA"/>
</dbReference>